<evidence type="ECO:0000313" key="6">
    <source>
        <dbReference type="EMBL" id="MTD26972.1"/>
    </source>
</evidence>
<organism evidence="7 8">
    <name type="scientific">Erwinia sorbitola</name>
    <dbReference type="NCBI Taxonomy" id="2681984"/>
    <lineage>
        <taxon>Bacteria</taxon>
        <taxon>Pseudomonadati</taxon>
        <taxon>Pseudomonadota</taxon>
        <taxon>Gammaproteobacteria</taxon>
        <taxon>Enterobacterales</taxon>
        <taxon>Erwiniaceae</taxon>
        <taxon>Erwinia</taxon>
    </lineage>
</organism>
<dbReference type="HAMAP" id="MF_00724">
    <property type="entry name" value="FliE"/>
    <property type="match status" value="1"/>
</dbReference>
<dbReference type="Proteomes" id="UP000480164">
    <property type="component" value="Unassembled WGS sequence"/>
</dbReference>
<dbReference type="InterPro" id="IPR001624">
    <property type="entry name" value="FliE"/>
</dbReference>
<dbReference type="EMBL" id="WLZX01000002">
    <property type="protein sequence ID" value="MTD26972.1"/>
    <property type="molecule type" value="Genomic_DNA"/>
</dbReference>
<keyword evidence="7" id="KW-0282">Flagellum</keyword>
<keyword evidence="9" id="KW-1185">Reference proteome</keyword>
<evidence type="ECO:0000256" key="5">
    <source>
        <dbReference type="HAMAP-Rule" id="MF_00724"/>
    </source>
</evidence>
<evidence type="ECO:0000313" key="8">
    <source>
        <dbReference type="Proteomes" id="UP000424752"/>
    </source>
</evidence>
<proteinExistence type="inferred from homology"/>
<reference evidence="7 8" key="2">
    <citation type="submission" date="2019-12" db="EMBL/GenBank/DDBJ databases">
        <title>Erwinia sp. nov., isolated from droppings of birds in the Qinghai-Tiebt plateau of China.</title>
        <authorList>
            <person name="Ge Y."/>
        </authorList>
    </citation>
    <scope>NUCLEOTIDE SEQUENCE [LARGE SCALE GENOMIC DNA]</scope>
    <source>
        <strain evidence="7 8">J780</strain>
    </source>
</reference>
<evidence type="ECO:0000313" key="7">
    <source>
        <dbReference type="EMBL" id="QGU88535.1"/>
    </source>
</evidence>
<dbReference type="GO" id="GO:0009425">
    <property type="term" value="C:bacterial-type flagellum basal body"/>
    <property type="evidence" value="ECO:0007669"/>
    <property type="project" value="UniProtKB-SubCell"/>
</dbReference>
<dbReference type="GO" id="GO:0005198">
    <property type="term" value="F:structural molecule activity"/>
    <property type="evidence" value="ECO:0007669"/>
    <property type="project" value="InterPro"/>
</dbReference>
<accession>A0A6I6EKC7</accession>
<reference evidence="6 9" key="1">
    <citation type="submission" date="2019-11" db="EMBL/GenBank/DDBJ databases">
        <title>Erwinia sp. nov., isolated from feces of birds in Tibet plateau of China.</title>
        <authorList>
            <person name="Ge Y."/>
        </authorList>
    </citation>
    <scope>NUCLEOTIDE SEQUENCE [LARGE SCALE GENOMIC DNA]</scope>
    <source>
        <strain evidence="6 9">J316</strain>
    </source>
</reference>
<comment type="similarity">
    <text evidence="2 5">Belongs to the FliE family.</text>
</comment>
<dbReference type="KEGG" id="erwi:GN242_15490"/>
<evidence type="ECO:0000256" key="4">
    <source>
        <dbReference type="ARBA" id="ARBA00023143"/>
    </source>
</evidence>
<keyword evidence="7" id="KW-0966">Cell projection</keyword>
<dbReference type="EMBL" id="CP046509">
    <property type="protein sequence ID" value="QGU88535.1"/>
    <property type="molecule type" value="Genomic_DNA"/>
</dbReference>
<dbReference type="Proteomes" id="UP000424752">
    <property type="component" value="Chromosome"/>
</dbReference>
<evidence type="ECO:0000313" key="9">
    <source>
        <dbReference type="Proteomes" id="UP000480164"/>
    </source>
</evidence>
<evidence type="ECO:0000256" key="3">
    <source>
        <dbReference type="ARBA" id="ARBA00018024"/>
    </source>
</evidence>
<keyword evidence="7" id="KW-0969">Cilium</keyword>
<dbReference type="AlphaFoldDB" id="A0A6I6EKC7"/>
<evidence type="ECO:0000256" key="2">
    <source>
        <dbReference type="ARBA" id="ARBA00009272"/>
    </source>
</evidence>
<accession>A0A6L6GQV8</accession>
<keyword evidence="4 5" id="KW-0975">Bacterial flagellum</keyword>
<protein>
    <recommendedName>
        <fullName evidence="3 5">Flagellar hook-basal body complex protein FliE</fullName>
    </recommendedName>
</protein>
<gene>
    <name evidence="5" type="primary">fliE</name>
    <name evidence="6" type="ORF">GK011_08480</name>
    <name evidence="7" type="ORF">GN242_15490</name>
</gene>
<evidence type="ECO:0000256" key="1">
    <source>
        <dbReference type="ARBA" id="ARBA00004117"/>
    </source>
</evidence>
<dbReference type="PANTHER" id="PTHR34653:SF1">
    <property type="entry name" value="FLAGELLAR HOOK-BASAL BODY COMPLEX PROTEIN FLIE"/>
    <property type="match status" value="1"/>
</dbReference>
<dbReference type="GO" id="GO:0071973">
    <property type="term" value="P:bacterial-type flagellum-dependent cell motility"/>
    <property type="evidence" value="ECO:0007669"/>
    <property type="project" value="InterPro"/>
</dbReference>
<dbReference type="PANTHER" id="PTHR34653">
    <property type="match status" value="1"/>
</dbReference>
<name>A0A6I6EKC7_9GAMM</name>
<comment type="subcellular location">
    <subcellularLocation>
        <location evidence="1 5">Bacterial flagellum basal body</location>
    </subcellularLocation>
</comment>
<dbReference type="PRINTS" id="PR01006">
    <property type="entry name" value="FLGHOOKFLIE"/>
</dbReference>
<dbReference type="Pfam" id="PF02049">
    <property type="entry name" value="FliE"/>
    <property type="match status" value="1"/>
</dbReference>
<sequence>MIEKIPANAFSAGHAQIMAEMEQMRARATGSQIAAAAHQPQMGSVSAPSFGSVLQQAIRHVDSQQHVAAEKQRAVDMGTSDDLMGAMLESQKATVAFSALMQVRNKLNAAFDEVMNISM</sequence>
<dbReference type="GO" id="GO:0003774">
    <property type="term" value="F:cytoskeletal motor activity"/>
    <property type="evidence" value="ECO:0007669"/>
    <property type="project" value="InterPro"/>
</dbReference>